<keyword evidence="3" id="KW-1185">Reference proteome</keyword>
<dbReference type="Proteomes" id="UP000198287">
    <property type="component" value="Unassembled WGS sequence"/>
</dbReference>
<organism evidence="2 3">
    <name type="scientific">Folsomia candida</name>
    <name type="common">Springtail</name>
    <dbReference type="NCBI Taxonomy" id="158441"/>
    <lineage>
        <taxon>Eukaryota</taxon>
        <taxon>Metazoa</taxon>
        <taxon>Ecdysozoa</taxon>
        <taxon>Arthropoda</taxon>
        <taxon>Hexapoda</taxon>
        <taxon>Collembola</taxon>
        <taxon>Entomobryomorpha</taxon>
        <taxon>Isotomoidea</taxon>
        <taxon>Isotomidae</taxon>
        <taxon>Proisotominae</taxon>
        <taxon>Folsomia</taxon>
    </lineage>
</organism>
<evidence type="ECO:0000313" key="3">
    <source>
        <dbReference type="Proteomes" id="UP000198287"/>
    </source>
</evidence>
<feature type="transmembrane region" description="Helical" evidence="1">
    <location>
        <begin position="72"/>
        <end position="89"/>
    </location>
</feature>
<reference evidence="2 3" key="1">
    <citation type="submission" date="2015-12" db="EMBL/GenBank/DDBJ databases">
        <title>The genome of Folsomia candida.</title>
        <authorList>
            <person name="Faddeeva A."/>
            <person name="Derks M.F."/>
            <person name="Anvar Y."/>
            <person name="Smit S."/>
            <person name="Van Straalen N."/>
            <person name="Roelofs D."/>
        </authorList>
    </citation>
    <scope>NUCLEOTIDE SEQUENCE [LARGE SCALE GENOMIC DNA]</scope>
    <source>
        <strain evidence="2 3">VU population</strain>
        <tissue evidence="2">Whole body</tissue>
    </source>
</reference>
<name>A0A226EBB5_FOLCA</name>
<dbReference type="AlphaFoldDB" id="A0A226EBB5"/>
<gene>
    <name evidence="2" type="ORF">Fcan01_10760</name>
</gene>
<keyword evidence="1" id="KW-0812">Transmembrane</keyword>
<evidence type="ECO:0000256" key="1">
    <source>
        <dbReference type="SAM" id="Phobius"/>
    </source>
</evidence>
<feature type="transmembrane region" description="Helical" evidence="1">
    <location>
        <begin position="42"/>
        <end position="60"/>
    </location>
</feature>
<feature type="transmembrane region" description="Helical" evidence="1">
    <location>
        <begin position="118"/>
        <end position="139"/>
    </location>
</feature>
<keyword evidence="1" id="KW-1133">Transmembrane helix</keyword>
<evidence type="ECO:0000313" key="2">
    <source>
        <dbReference type="EMBL" id="OXA54865.1"/>
    </source>
</evidence>
<comment type="caution">
    <text evidence="2">The sequence shown here is derived from an EMBL/GenBank/DDBJ whole genome shotgun (WGS) entry which is preliminary data.</text>
</comment>
<accession>A0A226EBB5</accession>
<proteinExistence type="predicted"/>
<sequence length="266" mass="29946">MLNKDITFIKRNIKYGEYFGCLFVKWDKQSGKVVTSASSQRIIILSLVLSFCVTFCRLLSTMISASGLLDRAQAGIGAIVFMASFLIRFDVPTDHVSVQLVNFLIRENGSQKDSKLQLFLRFLYFSAEVTSPLISAILATRAGKQKFYIFPNLIVLVSVQLSSELAELSRAFPESSLSEPSFFRVELERAELFRAFPESSLSEPSFFRVELERAELLKIAARLTSTGNSHHDLAMSANTVKSSFLYKGEFSWEKIALHNPIIFSHT</sequence>
<keyword evidence="1" id="KW-0472">Membrane</keyword>
<protein>
    <submittedName>
        <fullName evidence="2">Uncharacterized protein</fullName>
    </submittedName>
</protein>
<dbReference type="EMBL" id="LNIX01000005">
    <property type="protein sequence ID" value="OXA54865.1"/>
    <property type="molecule type" value="Genomic_DNA"/>
</dbReference>